<dbReference type="Gene3D" id="3.30.1330.30">
    <property type="match status" value="1"/>
</dbReference>
<feature type="compositionally biased region" description="Basic and acidic residues" evidence="1">
    <location>
        <begin position="1"/>
        <end position="13"/>
    </location>
</feature>
<dbReference type="EMBL" id="ML975152">
    <property type="protein sequence ID" value="KAF1814887.1"/>
    <property type="molecule type" value="Genomic_DNA"/>
</dbReference>
<keyword evidence="4" id="KW-1185">Reference proteome</keyword>
<evidence type="ECO:0000256" key="1">
    <source>
        <dbReference type="SAM" id="MobiDB-lite"/>
    </source>
</evidence>
<proteinExistence type="predicted"/>
<dbReference type="RefSeq" id="XP_033536518.1">
    <property type="nucleotide sequence ID" value="XM_033678891.1"/>
</dbReference>
<dbReference type="Pfam" id="PF01248">
    <property type="entry name" value="Ribosomal_L7Ae"/>
    <property type="match status" value="1"/>
</dbReference>
<feature type="compositionally biased region" description="Basic residues" evidence="1">
    <location>
        <begin position="25"/>
        <end position="43"/>
    </location>
</feature>
<feature type="region of interest" description="Disordered" evidence="1">
    <location>
        <begin position="1"/>
        <end position="61"/>
    </location>
</feature>
<name>A0A6G1G9X9_9PEZI</name>
<dbReference type="SUPFAM" id="SSF55315">
    <property type="entry name" value="L30e-like"/>
    <property type="match status" value="1"/>
</dbReference>
<accession>A0A6G1G9X9</accession>
<reference evidence="5" key="3">
    <citation type="submission" date="2025-04" db="UniProtKB">
        <authorList>
            <consortium name="RefSeq"/>
        </authorList>
    </citation>
    <scope>IDENTIFICATION</scope>
    <source>
        <strain evidence="5">CBS 781.70</strain>
    </source>
</reference>
<feature type="domain" description="Ribosomal protein eL8/eL30/eS12/Gadd45" evidence="2">
    <location>
        <begin position="98"/>
        <end position="196"/>
    </location>
</feature>
<gene>
    <name evidence="3 5" type="ORF">P152DRAFT_455926</name>
</gene>
<organism evidence="3">
    <name type="scientific">Eremomyces bilateralis CBS 781.70</name>
    <dbReference type="NCBI Taxonomy" id="1392243"/>
    <lineage>
        <taxon>Eukaryota</taxon>
        <taxon>Fungi</taxon>
        <taxon>Dikarya</taxon>
        <taxon>Ascomycota</taxon>
        <taxon>Pezizomycotina</taxon>
        <taxon>Dothideomycetes</taxon>
        <taxon>Dothideomycetes incertae sedis</taxon>
        <taxon>Eremomycetales</taxon>
        <taxon>Eremomycetaceae</taxon>
        <taxon>Eremomyces</taxon>
    </lineage>
</organism>
<sequence length="238" mass="26149">MAKDRTEDPEKKEKKSRKSIDGVSKSHKKEKKDKKDKKEKKQKNREEQPTSDAVAGADEDVEMGGTGAAEVAVNGEDEVVKQLVPFADPMATAEETKKILDGVKRASRNRALLTGIKETQKSLRRSSTAATAAPRGILILAADTYPWDIISHMPVLCEDHNTPYIFVRSREELGQAGGSVRMQTSAMMVLAEKGVKKAAKEGEAAKEAVPGELSAEEYKKAYEKLLKVVNKAQDRVKL</sequence>
<dbReference type="GeneID" id="54419461"/>
<evidence type="ECO:0000313" key="5">
    <source>
        <dbReference type="RefSeq" id="XP_033536518.1"/>
    </source>
</evidence>
<dbReference type="AlphaFoldDB" id="A0A6G1G9X9"/>
<dbReference type="OrthoDB" id="5364946at2759"/>
<protein>
    <submittedName>
        <fullName evidence="3 5">L30e-like protein</fullName>
    </submittedName>
</protein>
<reference evidence="3 5" key="1">
    <citation type="submission" date="2020-01" db="EMBL/GenBank/DDBJ databases">
        <authorList>
            <consortium name="DOE Joint Genome Institute"/>
            <person name="Haridas S."/>
            <person name="Albert R."/>
            <person name="Binder M."/>
            <person name="Bloem J."/>
            <person name="Labutti K."/>
            <person name="Salamov A."/>
            <person name="Andreopoulos B."/>
            <person name="Baker S.E."/>
            <person name="Barry K."/>
            <person name="Bills G."/>
            <person name="Bluhm B.H."/>
            <person name="Cannon C."/>
            <person name="Castanera R."/>
            <person name="Culley D.E."/>
            <person name="Daum C."/>
            <person name="Ezra D."/>
            <person name="Gonzalez J.B."/>
            <person name="Henrissat B."/>
            <person name="Kuo A."/>
            <person name="Liang C."/>
            <person name="Lipzen A."/>
            <person name="Lutzoni F."/>
            <person name="Magnuson J."/>
            <person name="Mondo S."/>
            <person name="Nolan M."/>
            <person name="Ohm R."/>
            <person name="Pangilinan J."/>
            <person name="Park H.-J."/>
            <person name="Ramirez L."/>
            <person name="Alfaro M."/>
            <person name="Sun H."/>
            <person name="Tritt A."/>
            <person name="Yoshinaga Y."/>
            <person name="Zwiers L.-H."/>
            <person name="Turgeon B.G."/>
            <person name="Goodwin S.B."/>
            <person name="Spatafora J.W."/>
            <person name="Crous P.W."/>
            <person name="Grigoriev I.V."/>
        </authorList>
    </citation>
    <scope>NUCLEOTIDE SEQUENCE</scope>
    <source>
        <strain evidence="3 5">CBS 781.70</strain>
    </source>
</reference>
<reference evidence="5" key="2">
    <citation type="submission" date="2020-04" db="EMBL/GenBank/DDBJ databases">
        <authorList>
            <consortium name="NCBI Genome Project"/>
        </authorList>
    </citation>
    <scope>NUCLEOTIDE SEQUENCE</scope>
    <source>
        <strain evidence="5">CBS 781.70</strain>
    </source>
</reference>
<evidence type="ECO:0000259" key="2">
    <source>
        <dbReference type="Pfam" id="PF01248"/>
    </source>
</evidence>
<dbReference type="InterPro" id="IPR004038">
    <property type="entry name" value="Ribosomal_eL8/eL30/eS12/Gad45"/>
</dbReference>
<evidence type="ECO:0000313" key="3">
    <source>
        <dbReference type="EMBL" id="KAF1814887.1"/>
    </source>
</evidence>
<dbReference type="Proteomes" id="UP000504638">
    <property type="component" value="Unplaced"/>
</dbReference>
<evidence type="ECO:0000313" key="4">
    <source>
        <dbReference type="Proteomes" id="UP000504638"/>
    </source>
</evidence>
<dbReference type="InterPro" id="IPR029064">
    <property type="entry name" value="Ribosomal_eL30-like_sf"/>
</dbReference>